<keyword evidence="3" id="KW-1185">Reference proteome</keyword>
<dbReference type="RefSeq" id="WP_103889046.1">
    <property type="nucleotide sequence ID" value="NZ_FNVU01000016.1"/>
</dbReference>
<proteinExistence type="predicted"/>
<evidence type="ECO:0000313" key="2">
    <source>
        <dbReference type="EMBL" id="SEG85440.1"/>
    </source>
</evidence>
<dbReference type="AlphaFoldDB" id="A0A1H6DJI0"/>
<accession>A0A1H6DJI0</accession>
<dbReference type="EMBL" id="FNVU01000016">
    <property type="protein sequence ID" value="SEG85440.1"/>
    <property type="molecule type" value="Genomic_DNA"/>
</dbReference>
<dbReference type="InterPro" id="IPR046200">
    <property type="entry name" value="DUF6233"/>
</dbReference>
<reference evidence="2 3" key="1">
    <citation type="submission" date="2016-10" db="EMBL/GenBank/DDBJ databases">
        <authorList>
            <person name="de Groot N.N."/>
        </authorList>
    </citation>
    <scope>NUCLEOTIDE SEQUENCE [LARGE SCALE GENOMIC DNA]</scope>
    <source>
        <strain evidence="2 3">CGMCC 4.2023</strain>
    </source>
</reference>
<gene>
    <name evidence="2" type="ORF">SAMN05216223_11665</name>
</gene>
<feature type="compositionally biased region" description="Polar residues" evidence="1">
    <location>
        <begin position="1"/>
        <end position="12"/>
    </location>
</feature>
<name>A0A1H6DJI0_9ACTN</name>
<dbReference type="Pfam" id="PF19746">
    <property type="entry name" value="DUF6233"/>
    <property type="match status" value="1"/>
</dbReference>
<dbReference type="OrthoDB" id="4350540at2"/>
<evidence type="ECO:0000313" key="3">
    <source>
        <dbReference type="Proteomes" id="UP000236754"/>
    </source>
</evidence>
<protein>
    <submittedName>
        <fullName evidence="2">Uncharacterized protein</fullName>
    </submittedName>
</protein>
<sequence length="117" mass="12598">MVVSATDPSPQRSGRLADEPSPVDFTAPASRCEPIDGQAYDQVPTGRVGVDPAWKVEEPVYFGTERGPARIIQRGTCHASRDLARPVTTEQARAALERPDAAACEVCRPDRPLRSAA</sequence>
<evidence type="ECO:0000256" key="1">
    <source>
        <dbReference type="SAM" id="MobiDB-lite"/>
    </source>
</evidence>
<organism evidence="2 3">
    <name type="scientific">Actinacidiphila yanglinensis</name>
    <dbReference type="NCBI Taxonomy" id="310779"/>
    <lineage>
        <taxon>Bacteria</taxon>
        <taxon>Bacillati</taxon>
        <taxon>Actinomycetota</taxon>
        <taxon>Actinomycetes</taxon>
        <taxon>Kitasatosporales</taxon>
        <taxon>Streptomycetaceae</taxon>
        <taxon>Actinacidiphila</taxon>
    </lineage>
</organism>
<dbReference type="Proteomes" id="UP000236754">
    <property type="component" value="Unassembled WGS sequence"/>
</dbReference>
<feature type="region of interest" description="Disordered" evidence="1">
    <location>
        <begin position="1"/>
        <end position="46"/>
    </location>
</feature>